<proteinExistence type="predicted"/>
<keyword evidence="9" id="KW-1185">Reference proteome</keyword>
<dbReference type="PANTHER" id="PTHR18896">
    <property type="entry name" value="PHOSPHOLIPASE D"/>
    <property type="match status" value="1"/>
</dbReference>
<keyword evidence="3" id="KW-0677">Repeat</keyword>
<evidence type="ECO:0000256" key="1">
    <source>
        <dbReference type="ARBA" id="ARBA00000798"/>
    </source>
</evidence>
<keyword evidence="6" id="KW-0443">Lipid metabolism</keyword>
<gene>
    <name evidence="8" type="ORF">DSTB1V02_LOCUS13235</name>
</gene>
<evidence type="ECO:0000256" key="5">
    <source>
        <dbReference type="ARBA" id="ARBA00022963"/>
    </source>
</evidence>
<dbReference type="Pfam" id="PF13091">
    <property type="entry name" value="PLDc_2"/>
    <property type="match status" value="1"/>
</dbReference>
<evidence type="ECO:0000313" key="8">
    <source>
        <dbReference type="EMBL" id="CAD7253486.1"/>
    </source>
</evidence>
<dbReference type="PROSITE" id="PS50035">
    <property type="entry name" value="PLD"/>
    <property type="match status" value="1"/>
</dbReference>
<dbReference type="GO" id="GO:0060627">
    <property type="term" value="P:regulation of vesicle-mediated transport"/>
    <property type="evidence" value="ECO:0007669"/>
    <property type="project" value="TreeGrafter"/>
</dbReference>
<evidence type="ECO:0000256" key="2">
    <source>
        <dbReference type="ARBA" id="ARBA00012027"/>
    </source>
</evidence>
<feature type="domain" description="PLD phosphodiesterase" evidence="7">
    <location>
        <begin position="151"/>
        <end position="178"/>
    </location>
</feature>
<dbReference type="OrthoDB" id="14911at2759"/>
<dbReference type="EC" id="3.1.4.4" evidence="2"/>
<accession>A0A7R9AGH5</accession>
<dbReference type="Gene3D" id="3.30.870.10">
    <property type="entry name" value="Endonuclease Chain A"/>
    <property type="match status" value="1"/>
</dbReference>
<dbReference type="InterPro" id="IPR025202">
    <property type="entry name" value="PLD-like_dom"/>
</dbReference>
<reference evidence="8" key="1">
    <citation type="submission" date="2020-11" db="EMBL/GenBank/DDBJ databases">
        <authorList>
            <person name="Tran Van P."/>
        </authorList>
    </citation>
    <scope>NUCLEOTIDE SEQUENCE</scope>
</reference>
<evidence type="ECO:0000256" key="6">
    <source>
        <dbReference type="ARBA" id="ARBA00023098"/>
    </source>
</evidence>
<protein>
    <recommendedName>
        <fullName evidence="2">phospholipase D</fullName>
        <ecNumber evidence="2">3.1.4.4</ecNumber>
    </recommendedName>
</protein>
<keyword evidence="5" id="KW-0442">Lipid degradation</keyword>
<dbReference type="GO" id="GO:0009395">
    <property type="term" value="P:phospholipid catabolic process"/>
    <property type="evidence" value="ECO:0007669"/>
    <property type="project" value="TreeGrafter"/>
</dbReference>
<dbReference type="SUPFAM" id="SSF56024">
    <property type="entry name" value="Phospholipase D/nuclease"/>
    <property type="match status" value="1"/>
</dbReference>
<dbReference type="PANTHER" id="PTHR18896:SF76">
    <property type="entry name" value="PHOSPHOLIPASE"/>
    <property type="match status" value="1"/>
</dbReference>
<dbReference type="Proteomes" id="UP000677054">
    <property type="component" value="Unassembled WGS sequence"/>
</dbReference>
<dbReference type="SMART" id="SM00155">
    <property type="entry name" value="PLDc"/>
    <property type="match status" value="1"/>
</dbReference>
<name>A0A7R9AGH5_9CRUS</name>
<evidence type="ECO:0000259" key="7">
    <source>
        <dbReference type="PROSITE" id="PS50035"/>
    </source>
</evidence>
<keyword evidence="4" id="KW-0378">Hydrolase</keyword>
<evidence type="ECO:0000256" key="4">
    <source>
        <dbReference type="ARBA" id="ARBA00022801"/>
    </source>
</evidence>
<dbReference type="CDD" id="cd09141">
    <property type="entry name" value="PLDc_vPLD1_2_yPLD_like_2"/>
    <property type="match status" value="1"/>
</dbReference>
<organism evidence="8">
    <name type="scientific">Darwinula stevensoni</name>
    <dbReference type="NCBI Taxonomy" id="69355"/>
    <lineage>
        <taxon>Eukaryota</taxon>
        <taxon>Metazoa</taxon>
        <taxon>Ecdysozoa</taxon>
        <taxon>Arthropoda</taxon>
        <taxon>Crustacea</taxon>
        <taxon>Oligostraca</taxon>
        <taxon>Ostracoda</taxon>
        <taxon>Podocopa</taxon>
        <taxon>Podocopida</taxon>
        <taxon>Darwinulocopina</taxon>
        <taxon>Darwinuloidea</taxon>
        <taxon>Darwinulidae</taxon>
        <taxon>Darwinula</taxon>
    </lineage>
</organism>
<dbReference type="InterPro" id="IPR015679">
    <property type="entry name" value="PLipase_D_fam"/>
</dbReference>
<sequence>MLVLRSGSRWSMGTLETESSIHKAYCESILQSKKYIYMECQFFISTRPGSIVQNKVADSLFQRILRAHEKGEELRVYVVLPLLPAFPGEITKGNVGKPIQTITHWNYLSISKGANSLLSRLRAAGIQDHSQYINFFSLRTFKRLQRSVVTELIYIHSKLMIVDDETVILGSANINDRSLLGTRDSELACVFQDVRNSSHRVHGKGNFASSLRKRLFREHLGLLKKKRRRHLSAPESESFYADTWLQTAASNTSIYDTVFPVIPTDKARNFRDLEELSEEIPLLVRDPDYALRLLEDIQGHLVLFPLRFLEEENLDPPVITPEGLLPTEVWI</sequence>
<dbReference type="InterPro" id="IPR001736">
    <property type="entry name" value="PLipase_D/transphosphatidylase"/>
</dbReference>
<dbReference type="EMBL" id="CAJPEV010005928">
    <property type="protein sequence ID" value="CAG0903669.1"/>
    <property type="molecule type" value="Genomic_DNA"/>
</dbReference>
<evidence type="ECO:0000256" key="3">
    <source>
        <dbReference type="ARBA" id="ARBA00022737"/>
    </source>
</evidence>
<evidence type="ECO:0000313" key="9">
    <source>
        <dbReference type="Proteomes" id="UP000677054"/>
    </source>
</evidence>
<dbReference type="AlphaFoldDB" id="A0A7R9AGH5"/>
<dbReference type="GO" id="GO:0004630">
    <property type="term" value="F:phospholipase D activity"/>
    <property type="evidence" value="ECO:0007669"/>
    <property type="project" value="UniProtKB-EC"/>
</dbReference>
<dbReference type="EMBL" id="LR905445">
    <property type="protein sequence ID" value="CAD7253486.1"/>
    <property type="molecule type" value="Genomic_DNA"/>
</dbReference>
<comment type="catalytic activity">
    <reaction evidence="1">
        <text>a 1,2-diacyl-sn-glycero-3-phosphocholine + H2O = a 1,2-diacyl-sn-glycero-3-phosphate + choline + H(+)</text>
        <dbReference type="Rhea" id="RHEA:14445"/>
        <dbReference type="ChEBI" id="CHEBI:15354"/>
        <dbReference type="ChEBI" id="CHEBI:15377"/>
        <dbReference type="ChEBI" id="CHEBI:15378"/>
        <dbReference type="ChEBI" id="CHEBI:57643"/>
        <dbReference type="ChEBI" id="CHEBI:58608"/>
        <dbReference type="EC" id="3.1.4.4"/>
    </reaction>
</comment>